<sequence>MKTIHYIILMVVVCSAYWVFISLLDMLENKRKLRAKIETWGKLNEVSEKLKIEKGLKIWESLGDSNKKTENVK</sequence>
<keyword evidence="1" id="KW-0812">Transmembrane</keyword>
<accession>A0A381V5T9</accession>
<proteinExistence type="predicted"/>
<gene>
    <name evidence="2" type="ORF">METZ01_LOCUS88215</name>
</gene>
<reference evidence="2" key="1">
    <citation type="submission" date="2018-05" db="EMBL/GenBank/DDBJ databases">
        <authorList>
            <person name="Lanie J.A."/>
            <person name="Ng W.-L."/>
            <person name="Kazmierczak K.M."/>
            <person name="Andrzejewski T.M."/>
            <person name="Davidsen T.M."/>
            <person name="Wayne K.J."/>
            <person name="Tettelin H."/>
            <person name="Glass J.I."/>
            <person name="Rusch D."/>
            <person name="Podicherti R."/>
            <person name="Tsui H.-C.T."/>
            <person name="Winkler M.E."/>
        </authorList>
    </citation>
    <scope>NUCLEOTIDE SEQUENCE</scope>
</reference>
<evidence type="ECO:0000313" key="2">
    <source>
        <dbReference type="EMBL" id="SVA35361.1"/>
    </source>
</evidence>
<organism evidence="2">
    <name type="scientific">marine metagenome</name>
    <dbReference type="NCBI Taxonomy" id="408172"/>
    <lineage>
        <taxon>unclassified sequences</taxon>
        <taxon>metagenomes</taxon>
        <taxon>ecological metagenomes</taxon>
    </lineage>
</organism>
<evidence type="ECO:0000256" key="1">
    <source>
        <dbReference type="SAM" id="Phobius"/>
    </source>
</evidence>
<feature type="transmembrane region" description="Helical" evidence="1">
    <location>
        <begin position="6"/>
        <end position="27"/>
    </location>
</feature>
<name>A0A381V5T9_9ZZZZ</name>
<dbReference type="AlphaFoldDB" id="A0A381V5T9"/>
<dbReference type="EMBL" id="UINC01007848">
    <property type="protein sequence ID" value="SVA35361.1"/>
    <property type="molecule type" value="Genomic_DNA"/>
</dbReference>
<keyword evidence="1" id="KW-0472">Membrane</keyword>
<keyword evidence="1" id="KW-1133">Transmembrane helix</keyword>
<protein>
    <submittedName>
        <fullName evidence="2">Uncharacterized protein</fullName>
    </submittedName>
</protein>